<dbReference type="Proteomes" id="UP000239549">
    <property type="component" value="Unassembled WGS sequence"/>
</dbReference>
<name>A0A2L2X810_9FIRM</name>
<dbReference type="OrthoDB" id="3522337at2"/>
<dbReference type="EMBL" id="BFAV01000025">
    <property type="protein sequence ID" value="GBF32305.1"/>
    <property type="molecule type" value="Genomic_DNA"/>
</dbReference>
<protein>
    <submittedName>
        <fullName evidence="1">Uncharacterized protein</fullName>
    </submittedName>
</protein>
<sequence length="204" mass="24192">MSLQKLFIKSKNEYSRTLGMISNVFHIDYRLPEQVFQESFDDYMFEEFDWVMSSESWSILQTLTQKTNDDNIIVAVLDPKPVDYYYKKFGYYNWGNLPIDLTKEDYVEFLRMSPKDSIADSILYNSNIILWTSPSLKWGIFGERDYGSCILALNKNLNTPLTFLKSWHTVEEALESWIPNSFYNQKIPKNFANILCNNYRKEEK</sequence>
<reference evidence="2" key="1">
    <citation type="submission" date="2018-02" db="EMBL/GenBank/DDBJ databases">
        <title>Genome sequence of Desulfocucumis palustris strain NAW-5.</title>
        <authorList>
            <person name="Watanabe M."/>
            <person name="Kojima H."/>
            <person name="Fukui M."/>
        </authorList>
    </citation>
    <scope>NUCLEOTIDE SEQUENCE [LARGE SCALE GENOMIC DNA]</scope>
    <source>
        <strain evidence="2">NAW-5</strain>
    </source>
</reference>
<accession>A0A2L2X810</accession>
<keyword evidence="2" id="KW-1185">Reference proteome</keyword>
<dbReference type="AlphaFoldDB" id="A0A2L2X810"/>
<dbReference type="RefSeq" id="WP_104370861.1">
    <property type="nucleotide sequence ID" value="NZ_BFAV01000025.1"/>
</dbReference>
<evidence type="ECO:0000313" key="2">
    <source>
        <dbReference type="Proteomes" id="UP000239549"/>
    </source>
</evidence>
<organism evidence="1 2">
    <name type="scientific">Desulfocucumis palustris</name>
    <dbReference type="NCBI Taxonomy" id="1898651"/>
    <lineage>
        <taxon>Bacteria</taxon>
        <taxon>Bacillati</taxon>
        <taxon>Bacillota</taxon>
        <taxon>Clostridia</taxon>
        <taxon>Eubacteriales</taxon>
        <taxon>Desulfocucumaceae</taxon>
        <taxon>Desulfocucumis</taxon>
    </lineage>
</organism>
<comment type="caution">
    <text evidence="1">The sequence shown here is derived from an EMBL/GenBank/DDBJ whole genome shotgun (WGS) entry which is preliminary data.</text>
</comment>
<evidence type="ECO:0000313" key="1">
    <source>
        <dbReference type="EMBL" id="GBF32305.1"/>
    </source>
</evidence>
<proteinExistence type="predicted"/>
<gene>
    <name evidence="1" type="ORF">DCCM_0499</name>
</gene>